<organism evidence="7 8">
    <name type="scientific">Hyaloscypha bicolor E</name>
    <dbReference type="NCBI Taxonomy" id="1095630"/>
    <lineage>
        <taxon>Eukaryota</taxon>
        <taxon>Fungi</taxon>
        <taxon>Dikarya</taxon>
        <taxon>Ascomycota</taxon>
        <taxon>Pezizomycotina</taxon>
        <taxon>Leotiomycetes</taxon>
        <taxon>Helotiales</taxon>
        <taxon>Hyaloscyphaceae</taxon>
        <taxon>Hyaloscypha</taxon>
        <taxon>Hyaloscypha bicolor</taxon>
    </lineage>
</organism>
<evidence type="ECO:0000256" key="2">
    <source>
        <dbReference type="ARBA" id="ARBA00022692"/>
    </source>
</evidence>
<evidence type="ECO:0000256" key="3">
    <source>
        <dbReference type="ARBA" id="ARBA00022989"/>
    </source>
</evidence>
<dbReference type="AlphaFoldDB" id="A0A2J6TVR4"/>
<feature type="compositionally biased region" description="Basic and acidic residues" evidence="5">
    <location>
        <begin position="863"/>
        <end position="876"/>
    </location>
</feature>
<dbReference type="GO" id="GO:0046873">
    <property type="term" value="F:metal ion transmembrane transporter activity"/>
    <property type="evidence" value="ECO:0007669"/>
    <property type="project" value="InterPro"/>
</dbReference>
<evidence type="ECO:0000256" key="4">
    <source>
        <dbReference type="ARBA" id="ARBA00023136"/>
    </source>
</evidence>
<accession>A0A2J6TVR4</accession>
<sequence length="893" mass="102514">MPKSVFEMATQALPQTCLSTEKHDDRVLDVTLHYFGCLKASEHEAYFTSLPQKSKRRIVEEKLRVRRLRTHFEARPKTENGVVLKKFENSLSDWRKLNLRRDPEPERSQRLEDLPDMSVDYDIKASMIYFKNSRPFDVPGVDNNFPNQKISVKDLLCDEENNPLMQSCNDNMIRYFHFPANNMIWVEEAIARYYHEQRPKPDDFIARFRPQDRTKTQMLLSPEFWKGQQQGDRDCEVHARSMKPLCEAISIDPISTEPSPNNLALFMPYLHWETDRGRMKAASVVKEAGKIRFSNMAEVVDQATANEQNIKTGHVNVTPGSKGSDSNLSLPSYNVTKAPLNLRRAALGHLLRLAANVSEAMNSHVDEKLMYEYLHADPPLQPRRTLDQSYYGALKNTGARDRDQVVYRATTTMPHECDMIHPKDKCAGCHDGIRKVPRLIMVDQLWLWILDEKTIISCFPKRWGKNRADSSAIHKSIRTRLKAARKDEIRTAFDLALIIVDQCSRVFFDRSRMFERQPNLVDLFADAIRGVTYKQTAAFDQFLTYTHLASKEYNSRDKTGNSATQNTLLNINPEGNLLKETKDILDELNIMSRIKIQQQEVAEAFVKHIRHILLPKVNDARDPNFALLSEDQLLRPEKNEALRREQLESAKWTLVRANNLLAGIQSRISELNTLQDAARNTSAALKDLLTLKQQQAGVVEAREAVKQATETLKQGRSIMLFTVVTIVFLPLSFCASLFGMNTKEFNGGVMTLREEFYYMFPISVAIIGTSFILAFSRSEFLAPFFSLLWAIISHPAHVAITWVLTKTGLYTLSRDLKAKANALKDRDHKVTGIMKANAMREKMELKAMKKLWMEDAVEMREMEQIPTRPKDLERGESTGSEVNLNQLYYSPRT</sequence>
<feature type="compositionally biased region" description="Polar residues" evidence="5">
    <location>
        <begin position="877"/>
        <end position="893"/>
    </location>
</feature>
<feature type="region of interest" description="Disordered" evidence="5">
    <location>
        <begin position="863"/>
        <end position="893"/>
    </location>
</feature>
<evidence type="ECO:0000313" key="7">
    <source>
        <dbReference type="EMBL" id="PMD67119.1"/>
    </source>
</evidence>
<evidence type="ECO:0000313" key="8">
    <source>
        <dbReference type="Proteomes" id="UP000235371"/>
    </source>
</evidence>
<dbReference type="GeneID" id="36585692"/>
<protein>
    <submittedName>
        <fullName evidence="7">Uncharacterized protein</fullName>
    </submittedName>
</protein>
<proteinExistence type="predicted"/>
<evidence type="ECO:0000256" key="6">
    <source>
        <dbReference type="SAM" id="Phobius"/>
    </source>
</evidence>
<dbReference type="OrthoDB" id="341259at2759"/>
<dbReference type="STRING" id="1095630.A0A2J6TVR4"/>
<name>A0A2J6TVR4_9HELO</name>
<feature type="transmembrane region" description="Helical" evidence="6">
    <location>
        <begin position="781"/>
        <end position="804"/>
    </location>
</feature>
<feature type="transmembrane region" description="Helical" evidence="6">
    <location>
        <begin position="718"/>
        <end position="740"/>
    </location>
</feature>
<comment type="subcellular location">
    <subcellularLocation>
        <location evidence="1">Membrane</location>
        <topology evidence="1">Multi-pass membrane protein</topology>
    </subcellularLocation>
</comment>
<feature type="transmembrane region" description="Helical" evidence="6">
    <location>
        <begin position="756"/>
        <end position="775"/>
    </location>
</feature>
<dbReference type="PANTHER" id="PTHR47685:SF1">
    <property type="entry name" value="MAGNESIUM TRANSPORT PROTEIN CORA"/>
    <property type="match status" value="1"/>
</dbReference>
<dbReference type="InterPro" id="IPR050829">
    <property type="entry name" value="CorA_MIT"/>
</dbReference>
<gene>
    <name evidence="7" type="ORF">K444DRAFT_578488</name>
</gene>
<dbReference type="InterPro" id="IPR045863">
    <property type="entry name" value="CorA_TM1_TM2"/>
</dbReference>
<keyword evidence="4 6" id="KW-0472">Membrane</keyword>
<dbReference type="Pfam" id="PF01544">
    <property type="entry name" value="CorA"/>
    <property type="match status" value="1"/>
</dbReference>
<reference evidence="7 8" key="1">
    <citation type="submission" date="2016-04" db="EMBL/GenBank/DDBJ databases">
        <title>A degradative enzymes factory behind the ericoid mycorrhizal symbiosis.</title>
        <authorList>
            <consortium name="DOE Joint Genome Institute"/>
            <person name="Martino E."/>
            <person name="Morin E."/>
            <person name="Grelet G."/>
            <person name="Kuo A."/>
            <person name="Kohler A."/>
            <person name="Daghino S."/>
            <person name="Barry K."/>
            <person name="Choi C."/>
            <person name="Cichocki N."/>
            <person name="Clum A."/>
            <person name="Copeland A."/>
            <person name="Hainaut M."/>
            <person name="Haridas S."/>
            <person name="Labutti K."/>
            <person name="Lindquist E."/>
            <person name="Lipzen A."/>
            <person name="Khouja H.-R."/>
            <person name="Murat C."/>
            <person name="Ohm R."/>
            <person name="Olson A."/>
            <person name="Spatafora J."/>
            <person name="Veneault-Fourrey C."/>
            <person name="Henrissat B."/>
            <person name="Grigoriev I."/>
            <person name="Martin F."/>
            <person name="Perotto S."/>
        </authorList>
    </citation>
    <scope>NUCLEOTIDE SEQUENCE [LARGE SCALE GENOMIC DNA]</scope>
    <source>
        <strain evidence="7 8">E</strain>
    </source>
</reference>
<dbReference type="SUPFAM" id="SSF144083">
    <property type="entry name" value="Magnesium transport protein CorA, transmembrane region"/>
    <property type="match status" value="1"/>
</dbReference>
<keyword evidence="2 6" id="KW-0812">Transmembrane</keyword>
<keyword evidence="3 6" id="KW-1133">Transmembrane helix</keyword>
<dbReference type="InterPro" id="IPR002523">
    <property type="entry name" value="MgTranspt_CorA/ZnTranspt_ZntB"/>
</dbReference>
<dbReference type="PANTHER" id="PTHR47685">
    <property type="entry name" value="MAGNESIUM TRANSPORT PROTEIN CORA"/>
    <property type="match status" value="1"/>
</dbReference>
<evidence type="ECO:0000256" key="5">
    <source>
        <dbReference type="SAM" id="MobiDB-lite"/>
    </source>
</evidence>
<dbReference type="InParanoid" id="A0A2J6TVR4"/>
<dbReference type="GO" id="GO:0016020">
    <property type="term" value="C:membrane"/>
    <property type="evidence" value="ECO:0007669"/>
    <property type="project" value="UniProtKB-SubCell"/>
</dbReference>
<evidence type="ECO:0000256" key="1">
    <source>
        <dbReference type="ARBA" id="ARBA00004141"/>
    </source>
</evidence>
<dbReference type="Gene3D" id="1.20.58.340">
    <property type="entry name" value="Magnesium transport protein CorA, transmembrane region"/>
    <property type="match status" value="1"/>
</dbReference>
<dbReference type="RefSeq" id="XP_024744023.1">
    <property type="nucleotide sequence ID" value="XM_024877615.1"/>
</dbReference>
<dbReference type="EMBL" id="KZ613740">
    <property type="protein sequence ID" value="PMD67119.1"/>
    <property type="molecule type" value="Genomic_DNA"/>
</dbReference>
<keyword evidence="8" id="KW-1185">Reference proteome</keyword>
<dbReference type="Proteomes" id="UP000235371">
    <property type="component" value="Unassembled WGS sequence"/>
</dbReference>